<dbReference type="GO" id="GO:0004140">
    <property type="term" value="F:dephospho-CoA kinase activity"/>
    <property type="evidence" value="ECO:0007669"/>
    <property type="project" value="InterPro"/>
</dbReference>
<dbReference type="PANTHER" id="PTHR10695:SF46">
    <property type="entry name" value="BIFUNCTIONAL COENZYME A SYNTHASE-RELATED"/>
    <property type="match status" value="1"/>
</dbReference>
<organism evidence="3">
    <name type="scientific">marine sediment metagenome</name>
    <dbReference type="NCBI Taxonomy" id="412755"/>
    <lineage>
        <taxon>unclassified sequences</taxon>
        <taxon>metagenomes</taxon>
        <taxon>ecological metagenomes</taxon>
    </lineage>
</organism>
<gene>
    <name evidence="3" type="ORF">S06H3_07302</name>
</gene>
<dbReference type="GO" id="GO:0005524">
    <property type="term" value="F:ATP binding"/>
    <property type="evidence" value="ECO:0007669"/>
    <property type="project" value="UniProtKB-KW"/>
</dbReference>
<evidence type="ECO:0000256" key="1">
    <source>
        <dbReference type="ARBA" id="ARBA00022741"/>
    </source>
</evidence>
<sequence length="198" mass="21887">MTVIGVTGNIGSGKSAVCQVLAKLGVTIIDADELAHETYKPRSQTWQELINTFGKNIVKANEEIDRQKLGQIAFANPAALALLNQIVHPRAYGMAQEKIEDYHRQGAKAIVVEATLLIEAGWTDLVDKVWLVVTPEDVAIRRLTQHKGIAKAQILTRLKAQMPAEEKMKYADEVIYNAGSLGQLEAKVTELWHKLHIA</sequence>
<dbReference type="HAMAP" id="MF_00376">
    <property type="entry name" value="Dephospho_CoA_kinase"/>
    <property type="match status" value="1"/>
</dbReference>
<dbReference type="GO" id="GO:0015937">
    <property type="term" value="P:coenzyme A biosynthetic process"/>
    <property type="evidence" value="ECO:0007669"/>
    <property type="project" value="InterPro"/>
</dbReference>
<dbReference type="CDD" id="cd02022">
    <property type="entry name" value="DPCK"/>
    <property type="match status" value="1"/>
</dbReference>
<dbReference type="SUPFAM" id="SSF52540">
    <property type="entry name" value="P-loop containing nucleoside triphosphate hydrolases"/>
    <property type="match status" value="1"/>
</dbReference>
<evidence type="ECO:0000256" key="2">
    <source>
        <dbReference type="ARBA" id="ARBA00022840"/>
    </source>
</evidence>
<evidence type="ECO:0008006" key="4">
    <source>
        <dbReference type="Google" id="ProtNLM"/>
    </source>
</evidence>
<reference evidence="3" key="1">
    <citation type="journal article" date="2014" name="Front. Microbiol.">
        <title>High frequency of phylogenetically diverse reductive dehalogenase-homologous genes in deep subseafloor sedimentary metagenomes.</title>
        <authorList>
            <person name="Kawai M."/>
            <person name="Futagami T."/>
            <person name="Toyoda A."/>
            <person name="Takaki Y."/>
            <person name="Nishi S."/>
            <person name="Hori S."/>
            <person name="Arai W."/>
            <person name="Tsubouchi T."/>
            <person name="Morono Y."/>
            <person name="Uchiyama I."/>
            <person name="Ito T."/>
            <person name="Fujiyama A."/>
            <person name="Inagaki F."/>
            <person name="Takami H."/>
        </authorList>
    </citation>
    <scope>NUCLEOTIDE SEQUENCE</scope>
    <source>
        <strain evidence="3">Expedition CK06-06</strain>
    </source>
</reference>
<accession>X1L5Z2</accession>
<dbReference type="Pfam" id="PF01121">
    <property type="entry name" value="CoaE"/>
    <property type="match status" value="1"/>
</dbReference>
<dbReference type="NCBIfam" id="TIGR00152">
    <property type="entry name" value="dephospho-CoA kinase"/>
    <property type="match status" value="1"/>
</dbReference>
<name>X1L5Z2_9ZZZZ</name>
<proteinExistence type="inferred from homology"/>
<evidence type="ECO:0000313" key="3">
    <source>
        <dbReference type="EMBL" id="GAH97854.1"/>
    </source>
</evidence>
<comment type="caution">
    <text evidence="3">The sequence shown here is derived from an EMBL/GenBank/DDBJ whole genome shotgun (WGS) entry which is preliminary data.</text>
</comment>
<keyword evidence="1" id="KW-0547">Nucleotide-binding</keyword>
<dbReference type="InterPro" id="IPR001977">
    <property type="entry name" value="Depp_CoAkinase"/>
</dbReference>
<dbReference type="Gene3D" id="3.40.50.300">
    <property type="entry name" value="P-loop containing nucleotide triphosphate hydrolases"/>
    <property type="match status" value="1"/>
</dbReference>
<dbReference type="PANTHER" id="PTHR10695">
    <property type="entry name" value="DEPHOSPHO-COA KINASE-RELATED"/>
    <property type="match status" value="1"/>
</dbReference>
<dbReference type="EMBL" id="BARV01002942">
    <property type="protein sequence ID" value="GAH97854.1"/>
    <property type="molecule type" value="Genomic_DNA"/>
</dbReference>
<keyword evidence="2" id="KW-0067">ATP-binding</keyword>
<dbReference type="PROSITE" id="PS51219">
    <property type="entry name" value="DPCK"/>
    <property type="match status" value="1"/>
</dbReference>
<dbReference type="InterPro" id="IPR027417">
    <property type="entry name" value="P-loop_NTPase"/>
</dbReference>
<protein>
    <recommendedName>
        <fullName evidence="4">Dephospho-CoA kinase</fullName>
    </recommendedName>
</protein>
<dbReference type="AlphaFoldDB" id="X1L5Z2"/>